<sequence>MPERSEAPNYNSRGFIAAAESYGTAAFVVLNGPRLPHRAPIGMLAAHCMELSLKAVLLWNGATDKDLRKYGHNLRRLLEASGLDWSDLDEDSLDFYDDAAKEHAFRYIDMDQYFLLGDGERSLLMCEQIFHRCLQRVLPGAQRSLRRKA</sequence>
<dbReference type="HOGENOM" id="CLU_1747515_0_0_5"/>
<protein>
    <recommendedName>
        <fullName evidence="3">HEPN domain-containing protein</fullName>
    </recommendedName>
</protein>
<dbReference type="AlphaFoldDB" id="B1MAC2"/>
<organism evidence="1 2">
    <name type="scientific">Methylobacterium radiotolerans (strain ATCC 27329 / DSM 1819 / JCM 2831 / NBRC 15690 / NCIMB 10815 / 0-1)</name>
    <dbReference type="NCBI Taxonomy" id="426355"/>
    <lineage>
        <taxon>Bacteria</taxon>
        <taxon>Pseudomonadati</taxon>
        <taxon>Pseudomonadota</taxon>
        <taxon>Alphaproteobacteria</taxon>
        <taxon>Hyphomicrobiales</taxon>
        <taxon>Methylobacteriaceae</taxon>
        <taxon>Methylobacterium</taxon>
    </lineage>
</organism>
<gene>
    <name evidence="1" type="ordered locus">Mrad2831_6535</name>
</gene>
<dbReference type="OrthoDB" id="9988553at2"/>
<evidence type="ECO:0000313" key="2">
    <source>
        <dbReference type="Proteomes" id="UP000006589"/>
    </source>
</evidence>
<evidence type="ECO:0008006" key="3">
    <source>
        <dbReference type="Google" id="ProtNLM"/>
    </source>
</evidence>
<dbReference type="GeneID" id="6141865"/>
<dbReference type="RefSeq" id="WP_012327513.1">
    <property type="nucleotide sequence ID" value="NC_010507.1"/>
</dbReference>
<dbReference type="Proteomes" id="UP000006589">
    <property type="component" value="Plasmid pMRAD08"/>
</dbReference>
<reference evidence="1 2" key="1">
    <citation type="submission" date="2008-03" db="EMBL/GenBank/DDBJ databases">
        <title>Complete sequence of plasmid8 of Methylobacterium radiotolerans JCM 2831.</title>
        <authorList>
            <consortium name="US DOE Joint Genome Institute"/>
            <person name="Copeland A."/>
            <person name="Lucas S."/>
            <person name="Lapidus A."/>
            <person name="Glavina del Rio T."/>
            <person name="Dalin E."/>
            <person name="Tice H."/>
            <person name="Bruce D."/>
            <person name="Goodwin L."/>
            <person name="Pitluck S."/>
            <person name="Kiss H."/>
            <person name="Brettin T."/>
            <person name="Detter J.C."/>
            <person name="Han C."/>
            <person name="Kuske C.R."/>
            <person name="Schmutz J."/>
            <person name="Larimer F."/>
            <person name="Land M."/>
            <person name="Hauser L."/>
            <person name="Kyrpides N."/>
            <person name="Mikhailova N."/>
            <person name="Marx C.J."/>
            <person name="Richardson P."/>
        </authorList>
    </citation>
    <scope>NUCLEOTIDE SEQUENCE [LARGE SCALE GENOMIC DNA]</scope>
    <source>
        <strain evidence="2">ATCC 27329 / DSM 1819 / JCM 2831 / NBRC 15690 / NCIMB 10815 / 0-1</strain>
        <plasmid evidence="2">Plasmid pMRAD08</plasmid>
    </source>
</reference>
<accession>B1MAC2</accession>
<evidence type="ECO:0000313" key="1">
    <source>
        <dbReference type="EMBL" id="ACB28447.1"/>
    </source>
</evidence>
<proteinExistence type="predicted"/>
<geneLocation type="plasmid" evidence="1 2">
    <name>pMRAD08</name>
</geneLocation>
<name>B1MAC2_METRJ</name>
<dbReference type="EMBL" id="CP001009">
    <property type="protein sequence ID" value="ACB28447.1"/>
    <property type="molecule type" value="Genomic_DNA"/>
</dbReference>
<keyword evidence="1" id="KW-0614">Plasmid</keyword>
<dbReference type="KEGG" id="mrd:Mrad2831_6535"/>